<keyword evidence="4" id="KW-0634">PQQ</keyword>
<dbReference type="SUPFAM" id="SSF50998">
    <property type="entry name" value="Quinoprotein alcohol dehydrogenase-like"/>
    <property type="match status" value="1"/>
</dbReference>
<accession>A0ABT3JHG7</accession>
<dbReference type="Pfam" id="PF01011">
    <property type="entry name" value="PQQ"/>
    <property type="match status" value="2"/>
</dbReference>
<feature type="chain" id="PRO_5046232326" evidence="6">
    <location>
        <begin position="25"/>
        <end position="600"/>
    </location>
</feature>
<organism evidence="8 9">
    <name type="scientific">Sphingomonas arvum</name>
    <dbReference type="NCBI Taxonomy" id="2992113"/>
    <lineage>
        <taxon>Bacteria</taxon>
        <taxon>Pseudomonadati</taxon>
        <taxon>Pseudomonadota</taxon>
        <taxon>Alphaproteobacteria</taxon>
        <taxon>Sphingomonadales</taxon>
        <taxon>Sphingomonadaceae</taxon>
        <taxon>Sphingomonas</taxon>
    </lineage>
</organism>
<feature type="signal peptide" evidence="6">
    <location>
        <begin position="1"/>
        <end position="24"/>
    </location>
</feature>
<keyword evidence="6" id="KW-0732">Signal</keyword>
<evidence type="ECO:0000256" key="4">
    <source>
        <dbReference type="ARBA" id="ARBA00022891"/>
    </source>
</evidence>
<keyword evidence="3" id="KW-0479">Metal-binding</keyword>
<comment type="caution">
    <text evidence="8">The sequence shown here is derived from an EMBL/GenBank/DDBJ whole genome shotgun (WGS) entry which is preliminary data.</text>
</comment>
<dbReference type="InterPro" id="IPR002372">
    <property type="entry name" value="PQQ_rpt_dom"/>
</dbReference>
<proteinExistence type="inferred from homology"/>
<comment type="similarity">
    <text evidence="2">Belongs to the bacterial PQQ dehydrogenase family.</text>
</comment>
<dbReference type="Proteomes" id="UP001526246">
    <property type="component" value="Unassembled WGS sequence"/>
</dbReference>
<comment type="cofactor">
    <cofactor evidence="1">
        <name>pyrroloquinoline quinone</name>
        <dbReference type="ChEBI" id="CHEBI:58442"/>
    </cofactor>
</comment>
<feature type="domain" description="Pyrrolo-quinoline quinone repeat" evidence="7">
    <location>
        <begin position="488"/>
        <end position="547"/>
    </location>
</feature>
<keyword evidence="9" id="KW-1185">Reference proteome</keyword>
<evidence type="ECO:0000256" key="5">
    <source>
        <dbReference type="ARBA" id="ARBA00023002"/>
    </source>
</evidence>
<keyword evidence="5" id="KW-0560">Oxidoreductase</keyword>
<dbReference type="InterPro" id="IPR011047">
    <property type="entry name" value="Quinoprotein_ADH-like_sf"/>
</dbReference>
<dbReference type="EMBL" id="JAPDOB010000002">
    <property type="protein sequence ID" value="MCW3798436.1"/>
    <property type="molecule type" value="Genomic_DNA"/>
</dbReference>
<dbReference type="InterPro" id="IPR018391">
    <property type="entry name" value="PQQ_b-propeller_rpt"/>
</dbReference>
<evidence type="ECO:0000256" key="3">
    <source>
        <dbReference type="ARBA" id="ARBA00022723"/>
    </source>
</evidence>
<dbReference type="Gene3D" id="2.140.10.10">
    <property type="entry name" value="Quinoprotein alcohol dehydrogenase-like superfamily"/>
    <property type="match status" value="1"/>
</dbReference>
<dbReference type="InterPro" id="IPR017512">
    <property type="entry name" value="PQQ_MeOH/EtOH_DH"/>
</dbReference>
<evidence type="ECO:0000256" key="2">
    <source>
        <dbReference type="ARBA" id="ARBA00008156"/>
    </source>
</evidence>
<reference evidence="8 9" key="1">
    <citation type="submission" date="2022-10" db="EMBL/GenBank/DDBJ databases">
        <title>Sphingomonas sp.</title>
        <authorList>
            <person name="Jin C."/>
        </authorList>
    </citation>
    <scope>NUCLEOTIDE SEQUENCE [LARGE SCALE GENOMIC DNA]</scope>
    <source>
        <strain evidence="8 9">BN140010</strain>
    </source>
</reference>
<dbReference type="RefSeq" id="WP_264883276.1">
    <property type="nucleotide sequence ID" value="NZ_JAPDOB010000002.1"/>
</dbReference>
<dbReference type="NCBIfam" id="TIGR03075">
    <property type="entry name" value="PQQ_enz_alc_DH"/>
    <property type="match status" value="1"/>
</dbReference>
<evidence type="ECO:0000256" key="6">
    <source>
        <dbReference type="SAM" id="SignalP"/>
    </source>
</evidence>
<protein>
    <submittedName>
        <fullName evidence="8">Methanol/ethanol family PQQ-dependent dehydrogenase</fullName>
    </submittedName>
</protein>
<dbReference type="CDD" id="cd10278">
    <property type="entry name" value="PQQ_MDH"/>
    <property type="match status" value="1"/>
</dbReference>
<evidence type="ECO:0000256" key="1">
    <source>
        <dbReference type="ARBA" id="ARBA00001931"/>
    </source>
</evidence>
<evidence type="ECO:0000259" key="7">
    <source>
        <dbReference type="Pfam" id="PF01011"/>
    </source>
</evidence>
<dbReference type="PANTHER" id="PTHR32303:SF4">
    <property type="entry name" value="QUINOPROTEIN GLUCOSE DEHYDROGENASE"/>
    <property type="match status" value="1"/>
</dbReference>
<feature type="domain" description="Pyrrolo-quinoline quinone repeat" evidence="7">
    <location>
        <begin position="42"/>
        <end position="368"/>
    </location>
</feature>
<sequence length="600" mass="64903">MAGAVRWRLAALFICTLLATPAFAQTGAVTARSVAQADNGNWEMPGKNVAATRFSAMREITPANVRNLRVAFTASTGINRGHEAPPLVIGGTMYLVTPFPNKLIALDLTKPGAPTKWVFNPKPPTAAQGVACCDVVNRGAVYANGRLFFNTLDGRTVAVDARSGKLAWQTKLGDIQRGETMTMAPTVANGKVIVGNSGGEMGVRGWIAALDTGSGRVVWKAFNTGPDKDVLIGPRFRPFYAMDRGKDLGVKTWPPGAWKIGGGSVWGWVSYDPQLRLIYYGTGNPGPWNPEQRPGDNKWTTGVFARDVDTGQAVWFYQSTPHDLYDHDDINEIILVDMPVAKRMRPVLLRPARNGFFYVHDRRTGQLLSAKPYSYMNVAKGIDPHTGRLIPVPEKEPKVGRVVRNICPAAPGAKDWNPAAFSPITGVVYIPHINLCMDMGALEANYIAGTPYVGADVKMYAGPGGNRGVFTAWDPVHARKVWEFKEDLPLWSPALATAGGLVFYGTMDGWFKAIDQRNGKLVWQFKTGSGIIGQPISYRGPDGHQYVAVMSGVGGWAGAIVAGKLDPRDGTAALGFVNAMKDLPARTDAGGMLYVFTLPR</sequence>
<name>A0ABT3JHG7_9SPHN</name>
<evidence type="ECO:0000313" key="8">
    <source>
        <dbReference type="EMBL" id="MCW3798436.1"/>
    </source>
</evidence>
<gene>
    <name evidence="8" type="ORF">OMW55_11530</name>
</gene>
<evidence type="ECO:0000313" key="9">
    <source>
        <dbReference type="Proteomes" id="UP001526246"/>
    </source>
</evidence>
<dbReference type="SMART" id="SM00564">
    <property type="entry name" value="PQQ"/>
    <property type="match status" value="4"/>
</dbReference>
<dbReference type="PANTHER" id="PTHR32303">
    <property type="entry name" value="QUINOPROTEIN ALCOHOL DEHYDROGENASE (CYTOCHROME C)"/>
    <property type="match status" value="1"/>
</dbReference>